<sequence>MLERLLCPPLSPPLSKKQYGTLRVALNTLIEALAPPKVKKERDELKAKPSPLIRMDRRRADGPGAGDSRERWYIHPDDEVLVWNAIVLQGLFGAPKIAGVLIRDRSERQAYVDWAKQLFLDRHSVAGLGLYRQELSLLLDCLVEIDLTQTKLPNPFVDAWPQMGLGPHQGSLLKTLAAQTAVLSVGDSMMTHYLNGELERAYLAANEVVTNSTLLLKYRDLIISEYQDAKDFDDLLDFLR</sequence>
<gene>
    <name evidence="1" type="ORF">PS273GM_07625</name>
</gene>
<protein>
    <submittedName>
        <fullName evidence="1">Uncharacterized protein</fullName>
    </submittedName>
</protein>
<dbReference type="AlphaFoldDB" id="A0A172WNK0"/>
<organism evidence="1 2">
    <name type="scientific">Stutzerimonas stutzeri</name>
    <name type="common">Pseudomonas stutzeri</name>
    <dbReference type="NCBI Taxonomy" id="316"/>
    <lineage>
        <taxon>Bacteria</taxon>
        <taxon>Pseudomonadati</taxon>
        <taxon>Pseudomonadota</taxon>
        <taxon>Gammaproteobacteria</taxon>
        <taxon>Pseudomonadales</taxon>
        <taxon>Pseudomonadaceae</taxon>
        <taxon>Stutzerimonas</taxon>
    </lineage>
</organism>
<dbReference type="Proteomes" id="UP000077787">
    <property type="component" value="Chromosome"/>
</dbReference>
<dbReference type="OrthoDB" id="5902958at2"/>
<accession>A0A172WNK0</accession>
<reference evidence="1 2" key="1">
    <citation type="submission" date="2016-05" db="EMBL/GenBank/DDBJ databases">
        <title>Genome sequence of Pseudomonas stutzeri 273 and identification of the exopolysaccharide biosynthesis locus.</title>
        <authorList>
            <person name="Wu S."/>
            <person name="Sun C."/>
        </authorList>
    </citation>
    <scope>NUCLEOTIDE SEQUENCE [LARGE SCALE GENOMIC DNA]</scope>
    <source>
        <strain evidence="1 2">273</strain>
    </source>
</reference>
<dbReference type="RefSeq" id="WP_064481092.1">
    <property type="nucleotide sequence ID" value="NZ_CP015641.1"/>
</dbReference>
<dbReference type="EMBL" id="CP015641">
    <property type="protein sequence ID" value="ANF25032.1"/>
    <property type="molecule type" value="Genomic_DNA"/>
</dbReference>
<evidence type="ECO:0000313" key="1">
    <source>
        <dbReference type="EMBL" id="ANF25032.1"/>
    </source>
</evidence>
<name>A0A172WNK0_STUST</name>
<proteinExistence type="predicted"/>
<evidence type="ECO:0000313" key="2">
    <source>
        <dbReference type="Proteomes" id="UP000077787"/>
    </source>
</evidence>